<dbReference type="STRING" id="869754.A0A1A0HF74"/>
<evidence type="ECO:0000313" key="8">
    <source>
        <dbReference type="EMBL" id="OBA22635.1"/>
    </source>
</evidence>
<keyword evidence="3 6" id="KW-0732">Signal</keyword>
<dbReference type="GO" id="GO:0005576">
    <property type="term" value="C:extracellular region"/>
    <property type="evidence" value="ECO:0007669"/>
    <property type="project" value="UniProtKB-SubCell"/>
</dbReference>
<organism evidence="8 9">
    <name type="scientific">Metschnikowia bicuspidata var. bicuspidata NRRL YB-4993</name>
    <dbReference type="NCBI Taxonomy" id="869754"/>
    <lineage>
        <taxon>Eukaryota</taxon>
        <taxon>Fungi</taxon>
        <taxon>Dikarya</taxon>
        <taxon>Ascomycota</taxon>
        <taxon>Saccharomycotina</taxon>
        <taxon>Pichiomycetes</taxon>
        <taxon>Metschnikowiaceae</taxon>
        <taxon>Metschnikowia</taxon>
    </lineage>
</organism>
<keyword evidence="4 5" id="KW-1015">Disulfide bond</keyword>
<keyword evidence="2" id="KW-0964">Secreted</keyword>
<feature type="disulfide bond" evidence="5">
    <location>
        <begin position="49"/>
        <end position="80"/>
    </location>
</feature>
<dbReference type="GeneID" id="30028843"/>
<protein>
    <submittedName>
        <fullName evidence="8">CFEM-domain-containing protein</fullName>
    </submittedName>
</protein>
<feature type="domain" description="CFEM" evidence="7">
    <location>
        <begin position="17"/>
        <end position="127"/>
    </location>
</feature>
<dbReference type="InterPro" id="IPR008427">
    <property type="entry name" value="Extracellular_membr_CFEM_dom"/>
</dbReference>
<dbReference type="GO" id="GO:0046872">
    <property type="term" value="F:metal ion binding"/>
    <property type="evidence" value="ECO:0007669"/>
    <property type="project" value="UniProtKB-UniRule"/>
</dbReference>
<evidence type="ECO:0000256" key="6">
    <source>
        <dbReference type="SAM" id="SignalP"/>
    </source>
</evidence>
<evidence type="ECO:0000256" key="1">
    <source>
        <dbReference type="ARBA" id="ARBA00004613"/>
    </source>
</evidence>
<evidence type="ECO:0000256" key="4">
    <source>
        <dbReference type="ARBA" id="ARBA00023157"/>
    </source>
</evidence>
<keyword evidence="5" id="KW-0408">Iron</keyword>
<comment type="caution">
    <text evidence="8">The sequence shown here is derived from an EMBL/GenBank/DDBJ whole genome shotgun (WGS) entry which is preliminary data.</text>
</comment>
<dbReference type="PROSITE" id="PS52012">
    <property type="entry name" value="CFEM"/>
    <property type="match status" value="1"/>
</dbReference>
<dbReference type="Proteomes" id="UP000092555">
    <property type="component" value="Unassembled WGS sequence"/>
</dbReference>
<feature type="disulfide bond" evidence="5">
    <location>
        <begin position="59"/>
        <end position="66"/>
    </location>
</feature>
<accession>A0A1A0HF74</accession>
<feature type="signal peptide" evidence="6">
    <location>
        <begin position="1"/>
        <end position="16"/>
    </location>
</feature>
<name>A0A1A0HF74_9ASCO</name>
<feature type="binding site" description="axial binding residue" evidence="5">
    <location>
        <position position="63"/>
    </location>
    <ligand>
        <name>heme</name>
        <dbReference type="ChEBI" id="CHEBI:30413"/>
    </ligand>
    <ligandPart>
        <name>Fe</name>
        <dbReference type="ChEBI" id="CHEBI:18248"/>
    </ligandPart>
</feature>
<evidence type="ECO:0000256" key="3">
    <source>
        <dbReference type="ARBA" id="ARBA00022729"/>
    </source>
</evidence>
<evidence type="ECO:0000313" key="9">
    <source>
        <dbReference type="Proteomes" id="UP000092555"/>
    </source>
</evidence>
<dbReference type="OrthoDB" id="2496787at2759"/>
<keyword evidence="5" id="KW-0479">Metal-binding</keyword>
<proteinExistence type="predicted"/>
<feature type="disulfide bond" evidence="5">
    <location>
        <begin position="45"/>
        <end position="85"/>
    </location>
</feature>
<evidence type="ECO:0000259" key="7">
    <source>
        <dbReference type="PROSITE" id="PS52012"/>
    </source>
</evidence>
<keyword evidence="9" id="KW-1185">Reference proteome</keyword>
<comment type="subcellular location">
    <subcellularLocation>
        <location evidence="1">Secreted</location>
    </subcellularLocation>
</comment>
<gene>
    <name evidence="8" type="ORF">METBIDRAFT_31505</name>
</gene>
<dbReference type="EMBL" id="LXTC01000002">
    <property type="protein sequence ID" value="OBA22635.1"/>
    <property type="molecule type" value="Genomic_DNA"/>
</dbReference>
<evidence type="ECO:0000256" key="5">
    <source>
        <dbReference type="PROSITE-ProRule" id="PRU01356"/>
    </source>
</evidence>
<keyword evidence="5" id="KW-0349">Heme</keyword>
<sequence length="199" mass="20376">MLYYLPVLTLLSGVFANNWKTYPAVPKTATINGFADPILSSLPSCAQECVEISVSNTPCPYWDTGCLCVMPQWSGQVAECIVASCTAATDVASATLAAYSLCSSVGANLWMMPASLLTALQNAAVVTSNSASSNTAIEAEFATVATGSSGTYFSGSDHETSSETASASSLQSSSNAGAVTNGARSLVALFSVIILSLIV</sequence>
<dbReference type="Pfam" id="PF05730">
    <property type="entry name" value="CFEM"/>
    <property type="match status" value="1"/>
</dbReference>
<comment type="caution">
    <text evidence="5">Lacks conserved residue(s) required for the propagation of feature annotation.</text>
</comment>
<dbReference type="AlphaFoldDB" id="A0A1A0HF74"/>
<reference evidence="8 9" key="1">
    <citation type="submission" date="2016-05" db="EMBL/GenBank/DDBJ databases">
        <title>Comparative genomics of biotechnologically important yeasts.</title>
        <authorList>
            <consortium name="DOE Joint Genome Institute"/>
            <person name="Riley R."/>
            <person name="Haridas S."/>
            <person name="Wolfe K.H."/>
            <person name="Lopes M.R."/>
            <person name="Hittinger C.T."/>
            <person name="Goker M."/>
            <person name="Salamov A."/>
            <person name="Wisecaver J."/>
            <person name="Long T.M."/>
            <person name="Aerts A.L."/>
            <person name="Barry K."/>
            <person name="Choi C."/>
            <person name="Clum A."/>
            <person name="Coughlan A.Y."/>
            <person name="Deshpande S."/>
            <person name="Douglass A.P."/>
            <person name="Hanson S.J."/>
            <person name="Klenk H.-P."/>
            <person name="LaButti K."/>
            <person name="Lapidus A."/>
            <person name="Lindquist E."/>
            <person name="Lipzen A."/>
            <person name="Meier-kolthoff J.P."/>
            <person name="Ohm R.A."/>
            <person name="Otillar R.P."/>
            <person name="Pangilinan J."/>
            <person name="Peng Y."/>
            <person name="Rokas A."/>
            <person name="Rosa C.A."/>
            <person name="Scheuner C."/>
            <person name="Sibirny A.A."/>
            <person name="Slot J.C."/>
            <person name="Stielow J.B."/>
            <person name="Sun H."/>
            <person name="Kurtzman C.P."/>
            <person name="Blackwell M."/>
            <person name="Grigoriev I.V."/>
            <person name="Jeffries T.W."/>
        </authorList>
    </citation>
    <scope>NUCLEOTIDE SEQUENCE [LARGE SCALE GENOMIC DNA]</scope>
    <source>
        <strain evidence="8 9">NRRL YB-4993</strain>
    </source>
</reference>
<dbReference type="SMART" id="SM00747">
    <property type="entry name" value="CFEM"/>
    <property type="match status" value="1"/>
</dbReference>
<feature type="chain" id="PRO_5008291924" evidence="6">
    <location>
        <begin position="17"/>
        <end position="199"/>
    </location>
</feature>
<dbReference type="RefSeq" id="XP_018713131.1">
    <property type="nucleotide sequence ID" value="XM_018855867.1"/>
</dbReference>
<evidence type="ECO:0000256" key="2">
    <source>
        <dbReference type="ARBA" id="ARBA00022525"/>
    </source>
</evidence>